<dbReference type="Proteomes" id="UP000304953">
    <property type="component" value="Unassembled WGS sequence"/>
</dbReference>
<proteinExistence type="predicted"/>
<comment type="caution">
    <text evidence="1">The sequence shown here is derived from an EMBL/GenBank/DDBJ whole genome shotgun (WGS) entry which is preliminary data.</text>
</comment>
<evidence type="ECO:0000313" key="1">
    <source>
        <dbReference type="EMBL" id="TGY86919.1"/>
    </source>
</evidence>
<accession>A0AC61RNH2</accession>
<reference evidence="1" key="1">
    <citation type="submission" date="2019-04" db="EMBL/GenBank/DDBJ databases">
        <title>Microbes associate with the intestines of laboratory mice.</title>
        <authorList>
            <person name="Navarre W."/>
            <person name="Wong E."/>
            <person name="Huang K."/>
            <person name="Tropini C."/>
            <person name="Ng K."/>
            <person name="Yu B."/>
        </authorList>
    </citation>
    <scope>NUCLEOTIDE SEQUENCE</scope>
    <source>
        <strain evidence="1">NM01_1-7b</strain>
    </source>
</reference>
<protein>
    <submittedName>
        <fullName evidence="1">Uncharacterized protein</fullName>
    </submittedName>
</protein>
<sequence>MVYQPTSDYELYNYNWIDIFLKGKGDCYASRYALQYLCNYMRIKAVACRNLDDHRKTLLYADGRFYVIVTGFNEPKPRPYGIYEISGGALEDLAEKNKFDLDYFCQ</sequence>
<evidence type="ECO:0000313" key="2">
    <source>
        <dbReference type="Proteomes" id="UP000304953"/>
    </source>
</evidence>
<gene>
    <name evidence="1" type="ORF">E5329_27740</name>
</gene>
<dbReference type="EMBL" id="SRYA01000138">
    <property type="protein sequence ID" value="TGY86919.1"/>
    <property type="molecule type" value="Genomic_DNA"/>
</dbReference>
<name>A0AC61RNH2_9FIRM</name>
<keyword evidence="2" id="KW-1185">Reference proteome</keyword>
<organism evidence="1 2">
    <name type="scientific">Petralouisia muris</name>
    <dbReference type="NCBI Taxonomy" id="3032872"/>
    <lineage>
        <taxon>Bacteria</taxon>
        <taxon>Bacillati</taxon>
        <taxon>Bacillota</taxon>
        <taxon>Clostridia</taxon>
        <taxon>Lachnospirales</taxon>
        <taxon>Lachnospiraceae</taxon>
        <taxon>Petralouisia</taxon>
    </lineage>
</organism>